<evidence type="ECO:0000313" key="11">
    <source>
        <dbReference type="Proteomes" id="UP000655868"/>
    </source>
</evidence>
<dbReference type="PROSITE" id="PS51257">
    <property type="entry name" value="PROKAR_LIPOPROTEIN"/>
    <property type="match status" value="1"/>
</dbReference>
<evidence type="ECO:0000256" key="8">
    <source>
        <dbReference type="SAM" id="SignalP"/>
    </source>
</evidence>
<evidence type="ECO:0000256" key="6">
    <source>
        <dbReference type="HAMAP-Rule" id="MF_01373"/>
    </source>
</evidence>
<name>A0A934U1L4_9NOCA</name>
<evidence type="ECO:0000256" key="3">
    <source>
        <dbReference type="ARBA" id="ARBA00023136"/>
    </source>
</evidence>
<dbReference type="SMART" id="SM00909">
    <property type="entry name" value="Germane"/>
    <property type="match status" value="1"/>
</dbReference>
<evidence type="ECO:0000256" key="1">
    <source>
        <dbReference type="ARBA" id="ARBA00022475"/>
    </source>
</evidence>
<dbReference type="InterPro" id="IPR023959">
    <property type="entry name" value="LpqB"/>
</dbReference>
<evidence type="ECO:0000256" key="7">
    <source>
        <dbReference type="SAM" id="MobiDB-lite"/>
    </source>
</evidence>
<dbReference type="AlphaFoldDB" id="A0A934U1L4"/>
<protein>
    <recommendedName>
        <fullName evidence="6">Lipoprotein LpqB</fullName>
    </recommendedName>
</protein>
<evidence type="ECO:0000256" key="4">
    <source>
        <dbReference type="ARBA" id="ARBA00023139"/>
    </source>
</evidence>
<keyword evidence="11" id="KW-1185">Reference proteome</keyword>
<feature type="domain" description="GerMN" evidence="9">
    <location>
        <begin position="201"/>
        <end position="299"/>
    </location>
</feature>
<keyword evidence="3 6" id="KW-0472">Membrane</keyword>
<comment type="subcellular location">
    <subcellularLocation>
        <location evidence="6">Cell membrane</location>
        <topology evidence="6">Lipid-anchor</topology>
    </subcellularLocation>
</comment>
<dbReference type="GO" id="GO:0005886">
    <property type="term" value="C:plasma membrane"/>
    <property type="evidence" value="ECO:0007669"/>
    <property type="project" value="UniProtKB-SubCell"/>
</dbReference>
<dbReference type="Pfam" id="PF10647">
    <property type="entry name" value="Gmad1"/>
    <property type="match status" value="1"/>
</dbReference>
<evidence type="ECO:0000256" key="2">
    <source>
        <dbReference type="ARBA" id="ARBA00022729"/>
    </source>
</evidence>
<feature type="chain" id="PRO_5037251109" description="Lipoprotein LpqB" evidence="8">
    <location>
        <begin position="25"/>
        <end position="590"/>
    </location>
</feature>
<sequence>MSTSRSACLAAVLLTLVFVVSGCASLPDTSTPEAIGTIGQEPAEQTAPPPAPGAEPSLLLRKFFEASTDPTDRHATARQYLTGERARTWDDAASTVIVDKVDFLIESRDDDVANYTVRTNRVGELQSGGNYEAQEGSFEFKVRFDRVDGEWRIADIPDGVMLDRPLFFKSYKNVALYFLDPSGTTTVPDLRWIPSRQDQVAAQLIGLLLGGPKPALVPAVRTQLGENVSLIGQITKADGRTSSVGVGPGGVRIDLQGVSELDSTNRVLLASQVIWSLANAEISGPYVLLADGKPLDDRYANGWTTADVADLNPLSKSGSDVGLHALRDGSLVAVRDTGVVATPGYFGSVRNVRSIALSNDGSLVAAVVDTGRPAPEPTNALMVGTYDGGAFPVAEGGTISRPSWAPRDGSAWAVVDGVRVTRAVRDRQTSQVSVVDVEADAVTSLGRISELRLSRDGVRAAMIIDGKVYFAVVVALQNGNYSLTSPRLVPIGAGSTATSLDWSSGENVVIARASSDVPVVLVTVDGARLEMLPNRNLTAPVVAVDATPTTEYVADSRSVFQLNNTDPPAERYWREVPGLSGIKAIPVLPG</sequence>
<dbReference type="Pfam" id="PF10646">
    <property type="entry name" value="Germane"/>
    <property type="match status" value="1"/>
</dbReference>
<dbReference type="Pfam" id="PF25976">
    <property type="entry name" value="LpqB_N"/>
    <property type="match status" value="1"/>
</dbReference>
<evidence type="ECO:0000256" key="5">
    <source>
        <dbReference type="ARBA" id="ARBA00023288"/>
    </source>
</evidence>
<dbReference type="InterPro" id="IPR059026">
    <property type="entry name" value="LpqB_N"/>
</dbReference>
<dbReference type="RefSeq" id="WP_199703596.1">
    <property type="nucleotide sequence ID" value="NZ_JAEMNV010000002.1"/>
</dbReference>
<proteinExistence type="inferred from homology"/>
<accession>A0A934U1L4</accession>
<dbReference type="EMBL" id="JAEMNV010000002">
    <property type="protein sequence ID" value="MBJ8338400.1"/>
    <property type="molecule type" value="Genomic_DNA"/>
</dbReference>
<dbReference type="NCBIfam" id="NF010141">
    <property type="entry name" value="PRK13616.1"/>
    <property type="match status" value="1"/>
</dbReference>
<evidence type="ECO:0000259" key="9">
    <source>
        <dbReference type="SMART" id="SM00909"/>
    </source>
</evidence>
<gene>
    <name evidence="6 10" type="primary">lpqB</name>
    <name evidence="10" type="ORF">JGU71_05860</name>
</gene>
<feature type="region of interest" description="Disordered" evidence="7">
    <location>
        <begin position="32"/>
        <end position="54"/>
    </location>
</feature>
<dbReference type="Proteomes" id="UP000655868">
    <property type="component" value="Unassembled WGS sequence"/>
</dbReference>
<keyword evidence="5 6" id="KW-0449">Lipoprotein</keyword>
<comment type="similarity">
    <text evidence="6">Belongs to the LpqB lipoprotein family.</text>
</comment>
<keyword evidence="4 6" id="KW-0564">Palmitate</keyword>
<evidence type="ECO:0000313" key="10">
    <source>
        <dbReference type="EMBL" id="MBJ8338400.1"/>
    </source>
</evidence>
<dbReference type="InterPro" id="IPR018910">
    <property type="entry name" value="LpqB_C"/>
</dbReference>
<dbReference type="HAMAP" id="MF_01373">
    <property type="entry name" value="LpqB_lipoprot"/>
    <property type="match status" value="1"/>
</dbReference>
<comment type="caution">
    <text evidence="10">The sequence shown here is derived from an EMBL/GenBank/DDBJ whole genome shotgun (WGS) entry which is preliminary data.</text>
</comment>
<feature type="signal peptide" evidence="8">
    <location>
        <begin position="1"/>
        <end position="24"/>
    </location>
</feature>
<keyword evidence="1 6" id="KW-1003">Cell membrane</keyword>
<keyword evidence="2 6" id="KW-0732">Signal</keyword>
<dbReference type="SUPFAM" id="SSF82171">
    <property type="entry name" value="DPP6 N-terminal domain-like"/>
    <property type="match status" value="1"/>
</dbReference>
<dbReference type="InterPro" id="IPR019606">
    <property type="entry name" value="GerMN"/>
</dbReference>
<organism evidence="10 11">
    <name type="scientific">Antrihabitans stalagmiti</name>
    <dbReference type="NCBI Taxonomy" id="2799499"/>
    <lineage>
        <taxon>Bacteria</taxon>
        <taxon>Bacillati</taxon>
        <taxon>Actinomycetota</taxon>
        <taxon>Actinomycetes</taxon>
        <taxon>Mycobacteriales</taxon>
        <taxon>Nocardiaceae</taxon>
        <taxon>Antrihabitans</taxon>
    </lineage>
</organism>
<reference evidence="10" key="1">
    <citation type="submission" date="2020-12" db="EMBL/GenBank/DDBJ databases">
        <title>Antrihabitans popcorni sp. nov. and Antrihabitans auranticaus sp. nov., isolated from a larva cave.</title>
        <authorList>
            <person name="Lee S.D."/>
            <person name="Kim I.S."/>
        </authorList>
    </citation>
    <scope>NUCLEOTIDE SEQUENCE</scope>
    <source>
        <strain evidence="10">YC3-6</strain>
    </source>
</reference>